<dbReference type="AlphaFoldDB" id="A0A840HZI1"/>
<proteinExistence type="predicted"/>
<comment type="caution">
    <text evidence="2">The sequence shown here is derived from an EMBL/GenBank/DDBJ whole genome shotgun (WGS) entry which is preliminary data.</text>
</comment>
<evidence type="ECO:0000313" key="3">
    <source>
        <dbReference type="Proteomes" id="UP000575068"/>
    </source>
</evidence>
<dbReference type="Pfam" id="PF23212">
    <property type="entry name" value="DUF7064"/>
    <property type="match status" value="1"/>
</dbReference>
<name>A0A840HZI1_9SPHN</name>
<accession>A0A840HZI1</accession>
<protein>
    <recommendedName>
        <fullName evidence="1">DUF7064 domain-containing protein</fullName>
    </recommendedName>
</protein>
<organism evidence="2 3">
    <name type="scientific">Rhizorhapis suberifaciens</name>
    <name type="common">corky root of lettuce</name>
    <dbReference type="NCBI Taxonomy" id="13656"/>
    <lineage>
        <taxon>Bacteria</taxon>
        <taxon>Pseudomonadati</taxon>
        <taxon>Pseudomonadota</taxon>
        <taxon>Alphaproteobacteria</taxon>
        <taxon>Sphingomonadales</taxon>
        <taxon>Sphingomonadaceae</taxon>
        <taxon>Rhizorhapis</taxon>
    </lineage>
</organism>
<evidence type="ECO:0000259" key="1">
    <source>
        <dbReference type="Pfam" id="PF23212"/>
    </source>
</evidence>
<keyword evidence="3" id="KW-1185">Reference proteome</keyword>
<reference evidence="2 3" key="1">
    <citation type="submission" date="2020-08" db="EMBL/GenBank/DDBJ databases">
        <title>Genomic Encyclopedia of Type Strains, Phase IV (KMG-IV): sequencing the most valuable type-strain genomes for metagenomic binning, comparative biology and taxonomic classification.</title>
        <authorList>
            <person name="Goeker M."/>
        </authorList>
    </citation>
    <scope>NUCLEOTIDE SEQUENCE [LARGE SCALE GENOMIC DNA]</scope>
    <source>
        <strain evidence="2 3">DSM 7465</strain>
    </source>
</reference>
<dbReference type="Proteomes" id="UP000575068">
    <property type="component" value="Unassembled WGS sequence"/>
</dbReference>
<evidence type="ECO:0000313" key="2">
    <source>
        <dbReference type="EMBL" id="MBB4642816.1"/>
    </source>
</evidence>
<sequence length="371" mass="42253">MALTAWDDYFIHQTGDTIDTVADKNENFMDRTWFGCHGQDGRTYVAAGLGAYPNVSGHGVIDGSFCVIRDGVQHNFRSSRHISHDGEGTDRNNSVVGPLKIETIEPMKRHRFSLGENPYGITGSIEVTARAAPFLYNKLDVPSHPMTHFTQMAYFDGAITIEGEKIELDRYVGVRDRTWGVRGKGLMRHVEAYFWIMGHFDDFSLNFTFFHVPVQGNNYMLEDGGIMHDDGRVTRLVKAQHRFHFDEDTTAPGSTRLWSRAEWEFTDEHGKIWRLEAKGIQQPFYNAGQGYDDRHGLDRGPLLVEGETWDFNKNSTLESLRRDRSSDDDRWHFDIQDRLVELTLNGAQGVGLVNNVCGPREGWAYSPTLQD</sequence>
<dbReference type="RefSeq" id="WP_184477238.1">
    <property type="nucleotide sequence ID" value="NZ_JACHOV010000015.1"/>
</dbReference>
<dbReference type="InterPro" id="IPR055492">
    <property type="entry name" value="DUF7064"/>
</dbReference>
<gene>
    <name evidence="2" type="ORF">HNQ99_003152</name>
</gene>
<feature type="domain" description="DUF7064" evidence="1">
    <location>
        <begin position="189"/>
        <end position="282"/>
    </location>
</feature>
<dbReference type="EMBL" id="JACHOV010000015">
    <property type="protein sequence ID" value="MBB4642816.1"/>
    <property type="molecule type" value="Genomic_DNA"/>
</dbReference>